<comment type="caution">
    <text evidence="1">The sequence shown here is derived from an EMBL/GenBank/DDBJ whole genome shotgun (WGS) entry which is preliminary data.</text>
</comment>
<protein>
    <submittedName>
        <fullName evidence="1">Uncharacterized protein</fullName>
    </submittedName>
</protein>
<reference evidence="1 2" key="1">
    <citation type="submission" date="2019-06" db="EMBL/GenBank/DDBJ databases">
        <title>Genomic Encyclopedia of Archaeal and Bacterial Type Strains, Phase II (KMG-II): from individual species to whole genera.</title>
        <authorList>
            <person name="Goeker M."/>
        </authorList>
    </citation>
    <scope>NUCLEOTIDE SEQUENCE [LARGE SCALE GENOMIC DNA]</scope>
    <source>
        <strain evidence="1 2">DSM 24789</strain>
    </source>
</reference>
<dbReference type="EMBL" id="VFPJ01000001">
    <property type="protein sequence ID" value="TQM39415.1"/>
    <property type="molecule type" value="Genomic_DNA"/>
</dbReference>
<sequence>MDFILAVGVCLGHGFCIRDSSVNLLEAPHPPKVVLYCTNIVSKYGKKDYSTILYFVWSSINVV</sequence>
<name>A0A543G035_9FLAO</name>
<organism evidence="1 2">
    <name type="scientific">Flavobacterium branchiophilum</name>
    <dbReference type="NCBI Taxonomy" id="55197"/>
    <lineage>
        <taxon>Bacteria</taxon>
        <taxon>Pseudomonadati</taxon>
        <taxon>Bacteroidota</taxon>
        <taxon>Flavobacteriia</taxon>
        <taxon>Flavobacteriales</taxon>
        <taxon>Flavobacteriaceae</taxon>
        <taxon>Flavobacterium</taxon>
    </lineage>
</organism>
<accession>A0A543G035</accession>
<evidence type="ECO:0000313" key="2">
    <source>
        <dbReference type="Proteomes" id="UP000320773"/>
    </source>
</evidence>
<evidence type="ECO:0000313" key="1">
    <source>
        <dbReference type="EMBL" id="TQM39415.1"/>
    </source>
</evidence>
<proteinExistence type="predicted"/>
<gene>
    <name evidence="1" type="ORF">BC670_0206</name>
</gene>
<dbReference type="Proteomes" id="UP000320773">
    <property type="component" value="Unassembled WGS sequence"/>
</dbReference>
<dbReference type="AlphaFoldDB" id="A0A543G035"/>